<evidence type="ECO:0000256" key="16">
    <source>
        <dbReference type="HAMAP-Rule" id="MF_00104"/>
    </source>
</evidence>
<evidence type="ECO:0000256" key="14">
    <source>
        <dbReference type="ARBA" id="ARBA00022842"/>
    </source>
</evidence>
<evidence type="ECO:0000256" key="9">
    <source>
        <dbReference type="ARBA" id="ARBA00022722"/>
    </source>
</evidence>
<feature type="domain" description="DRBM" evidence="17">
    <location>
        <begin position="172"/>
        <end position="241"/>
    </location>
</feature>
<feature type="binding site" evidence="16">
    <location>
        <position position="132"/>
    </location>
    <ligand>
        <name>Mg(2+)</name>
        <dbReference type="ChEBI" id="CHEBI:18420"/>
    </ligand>
</feature>
<evidence type="ECO:0000256" key="12">
    <source>
        <dbReference type="ARBA" id="ARBA00022759"/>
    </source>
</evidence>
<keyword evidence="14 16" id="KW-0460">Magnesium</keyword>
<dbReference type="NCBIfam" id="TIGR02191">
    <property type="entry name" value="RNaseIII"/>
    <property type="match status" value="1"/>
</dbReference>
<keyword evidence="13 16" id="KW-0378">Hydrolase</keyword>
<comment type="similarity">
    <text evidence="3">Belongs to the ribonuclease III family.</text>
</comment>
<dbReference type="GO" id="GO:0003725">
    <property type="term" value="F:double-stranded RNA binding"/>
    <property type="evidence" value="ECO:0007669"/>
    <property type="project" value="TreeGrafter"/>
</dbReference>
<feature type="domain" description="RNase III" evidence="18">
    <location>
        <begin position="17"/>
        <end position="146"/>
    </location>
</feature>
<dbReference type="GO" id="GO:0005737">
    <property type="term" value="C:cytoplasm"/>
    <property type="evidence" value="ECO:0007669"/>
    <property type="project" value="UniProtKB-SubCell"/>
</dbReference>
<evidence type="ECO:0000256" key="3">
    <source>
        <dbReference type="ARBA" id="ARBA00010183"/>
    </source>
</evidence>
<feature type="active site" evidence="16">
    <location>
        <position position="63"/>
    </location>
</feature>
<protein>
    <recommendedName>
        <fullName evidence="16">Ribonuclease 3</fullName>
        <ecNumber evidence="16">3.1.26.3</ecNumber>
    </recommendedName>
    <alternativeName>
        <fullName evidence="16">Ribonuclease III</fullName>
        <shortName evidence="16">RNase III</shortName>
    </alternativeName>
</protein>
<dbReference type="InterPro" id="IPR036389">
    <property type="entry name" value="RNase_III_sf"/>
</dbReference>
<dbReference type="SUPFAM" id="SSF69065">
    <property type="entry name" value="RNase III domain-like"/>
    <property type="match status" value="1"/>
</dbReference>
<dbReference type="InterPro" id="IPR011907">
    <property type="entry name" value="RNase_III"/>
</dbReference>
<comment type="cofactor">
    <cofactor evidence="16">
        <name>Mg(2+)</name>
        <dbReference type="ChEBI" id="CHEBI:18420"/>
    </cofactor>
</comment>
<dbReference type="FunFam" id="1.10.1520.10:FF:000001">
    <property type="entry name" value="Ribonuclease 3"/>
    <property type="match status" value="1"/>
</dbReference>
<proteinExistence type="inferred from homology"/>
<dbReference type="Gene3D" id="3.30.160.20">
    <property type="match status" value="1"/>
</dbReference>
<keyword evidence="9 16" id="KW-0540">Nuclease</keyword>
<evidence type="ECO:0000256" key="13">
    <source>
        <dbReference type="ARBA" id="ARBA00022801"/>
    </source>
</evidence>
<dbReference type="PANTHER" id="PTHR11207:SF0">
    <property type="entry name" value="RIBONUCLEASE 3"/>
    <property type="match status" value="1"/>
</dbReference>
<evidence type="ECO:0000256" key="4">
    <source>
        <dbReference type="ARBA" id="ARBA00011738"/>
    </source>
</evidence>
<comment type="subunit">
    <text evidence="4 16">Homodimer.</text>
</comment>
<dbReference type="PROSITE" id="PS00517">
    <property type="entry name" value="RNASE_3_1"/>
    <property type="match status" value="1"/>
</dbReference>
<reference evidence="19 20" key="1">
    <citation type="submission" date="2015-03" db="EMBL/GenBank/DDBJ databases">
        <title>Genome Assembly of Staphylococcus cohnii subsp. cohnii strain G22B2.</title>
        <authorList>
            <person name="Nair G."/>
            <person name="Kaur G."/>
            <person name="Khatri I."/>
            <person name="Singh N.K."/>
            <person name="Sathyabama S."/>
            <person name="Maurya S.K."/>
            <person name="Subramanian S."/>
            <person name="Agrewala J.N."/>
            <person name="Mayilraj S."/>
        </authorList>
    </citation>
    <scope>NUCLEOTIDE SEQUENCE [LARGE SCALE GENOMIC DNA]</scope>
    <source>
        <strain evidence="19 20">G22B2</strain>
    </source>
</reference>
<dbReference type="HAMAP" id="MF_00104">
    <property type="entry name" value="RNase_III"/>
    <property type="match status" value="1"/>
</dbReference>
<evidence type="ECO:0000256" key="5">
    <source>
        <dbReference type="ARBA" id="ARBA00022490"/>
    </source>
</evidence>
<dbReference type="Pfam" id="PF14622">
    <property type="entry name" value="Ribonucleas_3_3"/>
    <property type="match status" value="1"/>
</dbReference>
<dbReference type="EC" id="3.1.26.3" evidence="16"/>
<dbReference type="GO" id="GO:0008033">
    <property type="term" value="P:tRNA processing"/>
    <property type="evidence" value="ECO:0007669"/>
    <property type="project" value="UniProtKB-KW"/>
</dbReference>
<accession>A0A0M2NXX0</accession>
<dbReference type="EMBL" id="LAKJ01000008">
    <property type="protein sequence ID" value="KKI64571.1"/>
    <property type="molecule type" value="Genomic_DNA"/>
</dbReference>
<keyword evidence="15 16" id="KW-0694">RNA-binding</keyword>
<feature type="binding site" evidence="16">
    <location>
        <position position="135"/>
    </location>
    <ligand>
        <name>Mg(2+)</name>
        <dbReference type="ChEBI" id="CHEBI:18420"/>
    </ligand>
</feature>
<dbReference type="GO" id="GO:0046872">
    <property type="term" value="F:metal ion binding"/>
    <property type="evidence" value="ECO:0007669"/>
    <property type="project" value="UniProtKB-KW"/>
</dbReference>
<dbReference type="GO" id="GO:0010468">
    <property type="term" value="P:regulation of gene expression"/>
    <property type="evidence" value="ECO:0007669"/>
    <property type="project" value="TreeGrafter"/>
</dbReference>
<comment type="caution">
    <text evidence="19">The sequence shown here is derived from an EMBL/GenBank/DDBJ whole genome shotgun (WGS) entry which is preliminary data.</text>
</comment>
<dbReference type="AlphaFoldDB" id="A0A0M2NXX0"/>
<dbReference type="InterPro" id="IPR000999">
    <property type="entry name" value="RNase_III_dom"/>
</dbReference>
<dbReference type="GO" id="GO:0006364">
    <property type="term" value="P:rRNA processing"/>
    <property type="evidence" value="ECO:0007669"/>
    <property type="project" value="UniProtKB-UniRule"/>
</dbReference>
<dbReference type="Pfam" id="PF00035">
    <property type="entry name" value="dsrm"/>
    <property type="match status" value="1"/>
</dbReference>
<comment type="catalytic activity">
    <reaction evidence="1 16">
        <text>Endonucleolytic cleavage to 5'-phosphomonoester.</text>
        <dbReference type="EC" id="3.1.26.3"/>
    </reaction>
</comment>
<dbReference type="PROSITE" id="PS50137">
    <property type="entry name" value="DS_RBD"/>
    <property type="match status" value="1"/>
</dbReference>
<evidence type="ECO:0000256" key="8">
    <source>
        <dbReference type="ARBA" id="ARBA00022694"/>
    </source>
</evidence>
<comment type="function">
    <text evidence="16">Digests double-stranded RNA. Involved in the processing of primary rRNA transcript to yield the immediate precursors to the large and small rRNAs (23S and 16S). Processes some mRNAs, and tRNAs when they are encoded in the rRNA operon. Processes pre-crRNA and tracrRNA of type II CRISPR loci if present in the organism.</text>
</comment>
<dbReference type="GO" id="GO:0042802">
    <property type="term" value="F:identical protein binding"/>
    <property type="evidence" value="ECO:0007669"/>
    <property type="project" value="UniProtKB-ARBA"/>
</dbReference>
<evidence type="ECO:0000256" key="1">
    <source>
        <dbReference type="ARBA" id="ARBA00000109"/>
    </source>
</evidence>
<dbReference type="PATRIC" id="fig|74704.6.peg.2623"/>
<evidence type="ECO:0000256" key="10">
    <source>
        <dbReference type="ARBA" id="ARBA00022723"/>
    </source>
</evidence>
<dbReference type="Gene3D" id="1.10.1520.10">
    <property type="entry name" value="Ribonuclease III domain"/>
    <property type="match status" value="1"/>
</dbReference>
<gene>
    <name evidence="16" type="primary">rnc</name>
    <name evidence="19" type="ORF">UF66_2523</name>
</gene>
<keyword evidence="5 16" id="KW-0963">Cytoplasm</keyword>
<evidence type="ECO:0000259" key="17">
    <source>
        <dbReference type="PROSITE" id="PS50137"/>
    </source>
</evidence>
<sequence length="244" mass="27882">MTNHKKKEMVNAFQEKFSKKMQELNLNFNQVNLYQQAFSHSSFINDFNMDRLDHNERLEFLGDAVLELTVSRYLFDKYPELPEGNLTKMRATIVCEPSLVIFANKIALHDLILLGKGEEKTGGRTRPSLVSDAFEAFVGALYLDQGLAAVWKFAENVIFPFVEGDKLDGVVDFKTQFQEYVHQQNKGDVTYRLINEEGPAHHRLFTSEVILENKPVAIGKGKTKKESEQQAAESAYKLLKNKET</sequence>
<keyword evidence="12 16" id="KW-0255">Endonuclease</keyword>
<name>A0A0M2NXX0_STACC</name>
<evidence type="ECO:0000259" key="18">
    <source>
        <dbReference type="PROSITE" id="PS50142"/>
    </source>
</evidence>
<comment type="subcellular location">
    <subcellularLocation>
        <location evidence="2 16">Cytoplasm</location>
    </subcellularLocation>
</comment>
<dbReference type="GO" id="GO:0019843">
    <property type="term" value="F:rRNA binding"/>
    <property type="evidence" value="ECO:0007669"/>
    <property type="project" value="UniProtKB-KW"/>
</dbReference>
<evidence type="ECO:0000256" key="2">
    <source>
        <dbReference type="ARBA" id="ARBA00004496"/>
    </source>
</evidence>
<evidence type="ECO:0000313" key="20">
    <source>
        <dbReference type="Proteomes" id="UP000034455"/>
    </source>
</evidence>
<keyword evidence="6 16" id="KW-0698">rRNA processing</keyword>
<dbReference type="Proteomes" id="UP000034455">
    <property type="component" value="Unassembled WGS sequence"/>
</dbReference>
<evidence type="ECO:0000256" key="6">
    <source>
        <dbReference type="ARBA" id="ARBA00022552"/>
    </source>
</evidence>
<dbReference type="PROSITE" id="PS50142">
    <property type="entry name" value="RNASE_3_2"/>
    <property type="match status" value="1"/>
</dbReference>
<evidence type="ECO:0000256" key="11">
    <source>
        <dbReference type="ARBA" id="ARBA00022730"/>
    </source>
</evidence>
<evidence type="ECO:0000256" key="7">
    <source>
        <dbReference type="ARBA" id="ARBA00022664"/>
    </source>
</evidence>
<dbReference type="SMART" id="SM00535">
    <property type="entry name" value="RIBOc"/>
    <property type="match status" value="1"/>
</dbReference>
<dbReference type="CDD" id="cd10845">
    <property type="entry name" value="DSRM_RNAse_III_family"/>
    <property type="match status" value="1"/>
</dbReference>
<dbReference type="InterPro" id="IPR014720">
    <property type="entry name" value="dsRBD_dom"/>
</dbReference>
<dbReference type="GO" id="GO:0004525">
    <property type="term" value="F:ribonuclease III activity"/>
    <property type="evidence" value="ECO:0007669"/>
    <property type="project" value="UniProtKB-UniRule"/>
</dbReference>
<dbReference type="CDD" id="cd00593">
    <property type="entry name" value="RIBOc"/>
    <property type="match status" value="1"/>
</dbReference>
<evidence type="ECO:0000313" key="19">
    <source>
        <dbReference type="EMBL" id="KKI64571.1"/>
    </source>
</evidence>
<feature type="binding site" evidence="16">
    <location>
        <position position="59"/>
    </location>
    <ligand>
        <name>Mg(2+)</name>
        <dbReference type="ChEBI" id="CHEBI:18420"/>
    </ligand>
</feature>
<organism evidence="19 20">
    <name type="scientific">Staphylococcus cohnii subsp. cohnii</name>
    <dbReference type="NCBI Taxonomy" id="74704"/>
    <lineage>
        <taxon>Bacteria</taxon>
        <taxon>Bacillati</taxon>
        <taxon>Bacillota</taxon>
        <taxon>Bacilli</taxon>
        <taxon>Bacillales</taxon>
        <taxon>Staphylococcaceae</taxon>
        <taxon>Staphylococcus</taxon>
        <taxon>Staphylococcus cohnii species complex</taxon>
    </lineage>
</organism>
<evidence type="ECO:0000256" key="15">
    <source>
        <dbReference type="ARBA" id="ARBA00022884"/>
    </source>
</evidence>
<keyword evidence="11 16" id="KW-0699">rRNA-binding</keyword>
<keyword evidence="10 16" id="KW-0479">Metal-binding</keyword>
<dbReference type="GO" id="GO:0006397">
    <property type="term" value="P:mRNA processing"/>
    <property type="evidence" value="ECO:0007669"/>
    <property type="project" value="UniProtKB-UniRule"/>
</dbReference>
<feature type="active site" evidence="16">
    <location>
        <position position="135"/>
    </location>
</feature>
<keyword evidence="7 16" id="KW-0507">mRNA processing</keyword>
<dbReference type="FunFam" id="3.30.160.20:FF:000003">
    <property type="entry name" value="Ribonuclease 3"/>
    <property type="match status" value="1"/>
</dbReference>
<dbReference type="PANTHER" id="PTHR11207">
    <property type="entry name" value="RIBONUCLEASE III"/>
    <property type="match status" value="1"/>
</dbReference>
<keyword evidence="8 16" id="KW-0819">tRNA processing</keyword>
<dbReference type="SMART" id="SM00358">
    <property type="entry name" value="DSRM"/>
    <property type="match status" value="1"/>
</dbReference>
<dbReference type="SUPFAM" id="SSF54768">
    <property type="entry name" value="dsRNA-binding domain-like"/>
    <property type="match status" value="1"/>
</dbReference>